<comment type="similarity">
    <text evidence="1 12">Belongs to the FliP/MopC/SpaP family.</text>
</comment>
<evidence type="ECO:0000256" key="1">
    <source>
        <dbReference type="ARBA" id="ARBA00006257"/>
    </source>
</evidence>
<dbReference type="Pfam" id="PF00813">
    <property type="entry name" value="FliP"/>
    <property type="match status" value="1"/>
</dbReference>
<reference evidence="13 14" key="2">
    <citation type="journal article" date="2011" name="Stand. Genomic Sci.">
        <title>Complete genome sequence of Mahella australiensis type strain (50-1 BON).</title>
        <authorList>
            <person name="Sikorski J."/>
            <person name="Teshima H."/>
            <person name="Nolan M."/>
            <person name="Lucas S."/>
            <person name="Hammon N."/>
            <person name="Deshpande S."/>
            <person name="Cheng J.F."/>
            <person name="Pitluck S."/>
            <person name="Liolios K."/>
            <person name="Pagani I."/>
            <person name="Ivanova N."/>
            <person name="Huntemann M."/>
            <person name="Mavromatis K."/>
            <person name="Ovchinikova G."/>
            <person name="Pati A."/>
            <person name="Tapia R."/>
            <person name="Han C."/>
            <person name="Goodwin L."/>
            <person name="Chen A."/>
            <person name="Palaniappan K."/>
            <person name="Land M."/>
            <person name="Hauser L."/>
            <person name="Ngatchou-Djao O.D."/>
            <person name="Rohde M."/>
            <person name="Pukall R."/>
            <person name="Spring S."/>
            <person name="Abt B."/>
            <person name="Goker M."/>
            <person name="Detter J.C."/>
            <person name="Woyke T."/>
            <person name="Bristow J."/>
            <person name="Markowitz V."/>
            <person name="Hugenholtz P."/>
            <person name="Eisen J.A."/>
            <person name="Kyrpides N.C."/>
            <person name="Klenk H.P."/>
            <person name="Lapidus A."/>
        </authorList>
    </citation>
    <scope>NUCLEOTIDE SEQUENCE [LARGE SCALE GENOMIC DNA]</scope>
    <source>
        <strain evidence="14">DSM 15567 / CIP 107919 / 50-1 BON</strain>
    </source>
</reference>
<proteinExistence type="inferred from homology"/>
<evidence type="ECO:0000313" key="14">
    <source>
        <dbReference type="Proteomes" id="UP000008457"/>
    </source>
</evidence>
<keyword evidence="13" id="KW-0282">Flagellum</keyword>
<evidence type="ECO:0000256" key="7">
    <source>
        <dbReference type="ARBA" id="ARBA00022927"/>
    </source>
</evidence>
<dbReference type="GO" id="GO:0005886">
    <property type="term" value="C:plasma membrane"/>
    <property type="evidence" value="ECO:0007669"/>
    <property type="project" value="UniProtKB-SubCell"/>
</dbReference>
<dbReference type="GO" id="GO:0009306">
    <property type="term" value="P:protein secretion"/>
    <property type="evidence" value="ECO:0007669"/>
    <property type="project" value="UniProtKB-UniRule"/>
</dbReference>
<evidence type="ECO:0000256" key="2">
    <source>
        <dbReference type="ARBA" id="ARBA00021714"/>
    </source>
</evidence>
<dbReference type="KEGG" id="mas:Mahau_0870"/>
<comment type="subcellular location">
    <subcellularLocation>
        <location evidence="12">Cell membrane</location>
        <topology evidence="12">Multi-pass membrane protein</topology>
    </subcellularLocation>
    <subcellularLocation>
        <location evidence="12">Bacterial flagellum basal body</location>
    </subcellularLocation>
</comment>
<dbReference type="AlphaFoldDB" id="F4A1V2"/>
<dbReference type="GO" id="GO:0044781">
    <property type="term" value="P:bacterial-type flagellum organization"/>
    <property type="evidence" value="ECO:0007669"/>
    <property type="project" value="UniProtKB-UniRule"/>
</dbReference>
<feature type="transmembrane region" description="Helical" evidence="12">
    <location>
        <begin position="200"/>
        <end position="220"/>
    </location>
</feature>
<dbReference type="HOGENOM" id="CLU_042028_0_1_9"/>
<keyword evidence="4 12" id="KW-1003">Cell membrane</keyword>
<dbReference type="RefSeq" id="WP_013780498.1">
    <property type="nucleotide sequence ID" value="NC_015520.1"/>
</dbReference>
<dbReference type="InterPro" id="IPR005837">
    <property type="entry name" value="FliP"/>
</dbReference>
<evidence type="ECO:0000256" key="8">
    <source>
        <dbReference type="ARBA" id="ARBA00022989"/>
    </source>
</evidence>
<evidence type="ECO:0000256" key="11">
    <source>
        <dbReference type="ARBA" id="ARBA00023225"/>
    </source>
</evidence>
<dbReference type="PANTHER" id="PTHR30587">
    <property type="entry name" value="FLAGELLAR BIOSYNTHETIC PROTEIN FLIP"/>
    <property type="match status" value="1"/>
</dbReference>
<dbReference type="STRING" id="697281.Mahau_0870"/>
<dbReference type="PRINTS" id="PR01302">
    <property type="entry name" value="TYPE3IMPPROT"/>
</dbReference>
<dbReference type="NCBIfam" id="TIGR01103">
    <property type="entry name" value="fliP"/>
    <property type="match status" value="1"/>
</dbReference>
<evidence type="ECO:0000256" key="10">
    <source>
        <dbReference type="ARBA" id="ARBA00023143"/>
    </source>
</evidence>
<dbReference type="PRINTS" id="PR00951">
    <property type="entry name" value="FLGBIOSNFLIP"/>
</dbReference>
<dbReference type="Proteomes" id="UP000008457">
    <property type="component" value="Chromosome"/>
</dbReference>
<keyword evidence="3 12" id="KW-0813">Transport</keyword>
<keyword evidence="11 12" id="KW-1006">Bacterial flagellum protein export</keyword>
<feature type="transmembrane region" description="Helical" evidence="12">
    <location>
        <begin position="53"/>
        <end position="80"/>
    </location>
</feature>
<comment type="function">
    <text evidence="12">Plays a role in the flagellum-specific transport system.</text>
</comment>
<dbReference type="EMBL" id="CP002360">
    <property type="protein sequence ID" value="AEE96068.1"/>
    <property type="molecule type" value="Genomic_DNA"/>
</dbReference>
<evidence type="ECO:0000256" key="6">
    <source>
        <dbReference type="ARBA" id="ARBA00022795"/>
    </source>
</evidence>
<keyword evidence="13" id="KW-0969">Cilium</keyword>
<keyword evidence="7 12" id="KW-0653">Protein transport</keyword>
<dbReference type="GO" id="GO:0009425">
    <property type="term" value="C:bacterial-type flagellum basal body"/>
    <property type="evidence" value="ECO:0007669"/>
    <property type="project" value="UniProtKB-SubCell"/>
</dbReference>
<evidence type="ECO:0000256" key="4">
    <source>
        <dbReference type="ARBA" id="ARBA00022475"/>
    </source>
</evidence>
<keyword evidence="8 12" id="KW-1133">Transmembrane helix</keyword>
<dbReference type="PROSITE" id="PS01061">
    <property type="entry name" value="FLIP_2"/>
    <property type="match status" value="1"/>
</dbReference>
<dbReference type="PROSITE" id="PS01060">
    <property type="entry name" value="FLIP_1"/>
    <property type="match status" value="1"/>
</dbReference>
<dbReference type="eggNOG" id="COG1338">
    <property type="taxonomic scope" value="Bacteria"/>
</dbReference>
<keyword evidence="14" id="KW-1185">Reference proteome</keyword>
<keyword evidence="9 12" id="KW-0472">Membrane</keyword>
<sequence length="257" mass="28624">MRRIKVRIIVLFIIVILAWALSGTNSAYAAPEIPIPNINVDIEPAQTPQETALSLQILLLLTILSLAPAILIMLTSFTRIIVVLSFVRSALGLQQMPPNQVIIGLALFLTFFTMAPVATQINQTALQPYMNGQIEQQQAIDNAMVPLREFMFKETREKDLNLFVNLSGMDKPEQLSDISSTVLIPAFIISELKTAFQIGFLIYVPFIVIDMVVATTLMSMGMMMIPPVMISLPFKVLLFIMVDGWNLVVQSLITSFH</sequence>
<feature type="transmembrane region" description="Helical" evidence="12">
    <location>
        <begin position="101"/>
        <end position="121"/>
    </location>
</feature>
<organism evidence="13 14">
    <name type="scientific">Mahella australiensis (strain DSM 15567 / CIP 107919 / 50-1 BON)</name>
    <dbReference type="NCBI Taxonomy" id="697281"/>
    <lineage>
        <taxon>Bacteria</taxon>
        <taxon>Bacillati</taxon>
        <taxon>Bacillota</taxon>
        <taxon>Clostridia</taxon>
        <taxon>Thermoanaerobacterales</taxon>
        <taxon>Thermoanaerobacterales Family IV. Incertae Sedis</taxon>
        <taxon>Mahella</taxon>
    </lineage>
</organism>
<evidence type="ECO:0000256" key="5">
    <source>
        <dbReference type="ARBA" id="ARBA00022692"/>
    </source>
</evidence>
<keyword evidence="13" id="KW-0966">Cell projection</keyword>
<evidence type="ECO:0000256" key="9">
    <source>
        <dbReference type="ARBA" id="ARBA00023136"/>
    </source>
</evidence>
<dbReference type="InterPro" id="IPR005838">
    <property type="entry name" value="T3SS_IM_P"/>
</dbReference>
<dbReference type="NCBIfam" id="NF009438">
    <property type="entry name" value="PRK12797.1"/>
    <property type="match status" value="1"/>
</dbReference>
<keyword evidence="5 12" id="KW-0812">Transmembrane</keyword>
<keyword evidence="6 12" id="KW-1005">Bacterial flagellum biogenesis</keyword>
<dbReference type="OrthoDB" id="9805111at2"/>
<protein>
    <recommendedName>
        <fullName evidence="2 12">Flagellar biosynthetic protein FliP</fullName>
    </recommendedName>
</protein>
<reference evidence="14" key="1">
    <citation type="submission" date="2010-11" db="EMBL/GenBank/DDBJ databases">
        <title>The complete genome of Mahella australiensis DSM 15567.</title>
        <authorList>
            <consortium name="US DOE Joint Genome Institute (JGI-PGF)"/>
            <person name="Lucas S."/>
            <person name="Copeland A."/>
            <person name="Lapidus A."/>
            <person name="Bruce D."/>
            <person name="Goodwin L."/>
            <person name="Pitluck S."/>
            <person name="Kyrpides N."/>
            <person name="Mavromatis K."/>
            <person name="Pagani I."/>
            <person name="Ivanova N."/>
            <person name="Teshima H."/>
            <person name="Brettin T."/>
            <person name="Detter J.C."/>
            <person name="Han C."/>
            <person name="Tapia R."/>
            <person name="Land M."/>
            <person name="Hauser L."/>
            <person name="Markowitz V."/>
            <person name="Cheng J.-F."/>
            <person name="Hugenholtz P."/>
            <person name="Woyke T."/>
            <person name="Wu D."/>
            <person name="Spring S."/>
            <person name="Pukall R."/>
            <person name="Steenblock K."/>
            <person name="Schneider S."/>
            <person name="Klenk H.-P."/>
            <person name="Eisen J.A."/>
        </authorList>
    </citation>
    <scope>NUCLEOTIDE SEQUENCE [LARGE SCALE GENOMIC DNA]</scope>
    <source>
        <strain evidence="14">DSM 15567 / CIP 107919 / 50-1 BON</strain>
    </source>
</reference>
<evidence type="ECO:0000313" key="13">
    <source>
        <dbReference type="EMBL" id="AEE96068.1"/>
    </source>
</evidence>
<evidence type="ECO:0000256" key="3">
    <source>
        <dbReference type="ARBA" id="ARBA00022448"/>
    </source>
</evidence>
<accession>F4A1V2</accession>
<keyword evidence="10" id="KW-0975">Bacterial flagellum</keyword>
<feature type="transmembrane region" description="Helical" evidence="12">
    <location>
        <begin position="232"/>
        <end position="253"/>
    </location>
</feature>
<dbReference type="PANTHER" id="PTHR30587:SF0">
    <property type="entry name" value="FLAGELLAR BIOSYNTHETIC PROTEIN FLIP"/>
    <property type="match status" value="1"/>
</dbReference>
<name>F4A1V2_MAHA5</name>
<gene>
    <name evidence="12" type="primary">fliP</name>
    <name evidence="13" type="ordered locus">Mahau_0870</name>
</gene>
<evidence type="ECO:0000256" key="12">
    <source>
        <dbReference type="RuleBase" id="RU362069"/>
    </source>
</evidence>